<keyword evidence="2" id="KW-0012">Acyltransferase</keyword>
<gene>
    <name evidence="2" type="ORF">KAK11_18655</name>
</gene>
<evidence type="ECO:0000259" key="1">
    <source>
        <dbReference type="PROSITE" id="PS51186"/>
    </source>
</evidence>
<dbReference type="PANTHER" id="PTHR43233">
    <property type="entry name" value="FAMILY N-ACETYLTRANSFERASE, PUTATIVE (AFU_ORTHOLOGUE AFUA_6G03350)-RELATED"/>
    <property type="match status" value="1"/>
</dbReference>
<dbReference type="PANTHER" id="PTHR43233:SF1">
    <property type="entry name" value="FAMILY N-ACETYLTRANSFERASE, PUTATIVE (AFU_ORTHOLOGUE AFUA_6G03350)-RELATED"/>
    <property type="match status" value="1"/>
</dbReference>
<organism evidence="2 3">
    <name type="scientific">Ideonella paludis</name>
    <dbReference type="NCBI Taxonomy" id="1233411"/>
    <lineage>
        <taxon>Bacteria</taxon>
        <taxon>Pseudomonadati</taxon>
        <taxon>Pseudomonadota</taxon>
        <taxon>Betaproteobacteria</taxon>
        <taxon>Burkholderiales</taxon>
        <taxon>Sphaerotilaceae</taxon>
        <taxon>Ideonella</taxon>
    </lineage>
</organism>
<keyword evidence="3" id="KW-1185">Reference proteome</keyword>
<sequence length="146" mass="15840">MPALPVAYRLSFDAAELDLAAIHAFLSQSYWSPDIPLDVVQRAVAGSQCAGLFHGAAQVGFARAVSDCATFAYLADVYVLPEHRGQGLAQAMVAGLMAQPALQGLRRWMLATRDAHSLYARLGFAPVSQPDRLMEIRKMNAYQAMS</sequence>
<proteinExistence type="predicted"/>
<dbReference type="EC" id="2.3.1.-" evidence="2"/>
<dbReference type="PROSITE" id="PS51186">
    <property type="entry name" value="GNAT"/>
    <property type="match status" value="1"/>
</dbReference>
<protein>
    <submittedName>
        <fullName evidence="2">GNAT family N-acetyltransferase</fullName>
        <ecNumber evidence="2">2.3.1.-</ecNumber>
    </submittedName>
</protein>
<dbReference type="RefSeq" id="WP_210810875.1">
    <property type="nucleotide sequence ID" value="NZ_JAGQDG010000008.1"/>
</dbReference>
<evidence type="ECO:0000313" key="3">
    <source>
        <dbReference type="Proteomes" id="UP000672097"/>
    </source>
</evidence>
<dbReference type="InterPro" id="IPR053144">
    <property type="entry name" value="Acetyltransferase_Butenolide"/>
</dbReference>
<name>A0ABS5E1R3_9BURK</name>
<dbReference type="CDD" id="cd04301">
    <property type="entry name" value="NAT_SF"/>
    <property type="match status" value="1"/>
</dbReference>
<dbReference type="Pfam" id="PF13508">
    <property type="entry name" value="Acetyltransf_7"/>
    <property type="match status" value="1"/>
</dbReference>
<dbReference type="InterPro" id="IPR000182">
    <property type="entry name" value="GNAT_dom"/>
</dbReference>
<comment type="caution">
    <text evidence="2">The sequence shown here is derived from an EMBL/GenBank/DDBJ whole genome shotgun (WGS) entry which is preliminary data.</text>
</comment>
<feature type="domain" description="N-acetyltransferase" evidence="1">
    <location>
        <begin position="10"/>
        <end position="146"/>
    </location>
</feature>
<keyword evidence="2" id="KW-0808">Transferase</keyword>
<evidence type="ECO:0000313" key="2">
    <source>
        <dbReference type="EMBL" id="MBQ0937352.1"/>
    </source>
</evidence>
<dbReference type="Proteomes" id="UP000672097">
    <property type="component" value="Unassembled WGS sequence"/>
</dbReference>
<dbReference type="SUPFAM" id="SSF55729">
    <property type="entry name" value="Acyl-CoA N-acyltransferases (Nat)"/>
    <property type="match status" value="1"/>
</dbReference>
<accession>A0ABS5E1R3</accession>
<reference evidence="2 3" key="1">
    <citation type="submission" date="2021-04" db="EMBL/GenBank/DDBJ databases">
        <title>The genome sequence of type strain Ideonella paludis KCTC 32238.</title>
        <authorList>
            <person name="Liu Y."/>
        </authorList>
    </citation>
    <scope>NUCLEOTIDE SEQUENCE [LARGE SCALE GENOMIC DNA]</scope>
    <source>
        <strain evidence="2 3">KCTC 32238</strain>
    </source>
</reference>
<dbReference type="InterPro" id="IPR016181">
    <property type="entry name" value="Acyl_CoA_acyltransferase"/>
</dbReference>
<dbReference type="GO" id="GO:0016746">
    <property type="term" value="F:acyltransferase activity"/>
    <property type="evidence" value="ECO:0007669"/>
    <property type="project" value="UniProtKB-KW"/>
</dbReference>
<dbReference type="EMBL" id="JAGQDG010000008">
    <property type="protein sequence ID" value="MBQ0937352.1"/>
    <property type="molecule type" value="Genomic_DNA"/>
</dbReference>
<dbReference type="Gene3D" id="3.40.630.30">
    <property type="match status" value="1"/>
</dbReference>